<gene>
    <name evidence="1" type="ORF">N5C97_13955</name>
</gene>
<evidence type="ECO:0000313" key="1">
    <source>
        <dbReference type="EMBL" id="MDH0827567.1"/>
    </source>
</evidence>
<accession>A0AA42MCR1</accession>
<dbReference type="RefSeq" id="WP_279679262.1">
    <property type="nucleotide sequence ID" value="NZ_JAOCCL010000044.1"/>
</dbReference>
<dbReference type="EMBL" id="JAOCCL010000044">
    <property type="protein sequence ID" value="MDH0827567.1"/>
    <property type="molecule type" value="Genomic_DNA"/>
</dbReference>
<sequence length="205" mass="24834">MKSHGFTRKHSNYIKNVNPNTEKIIMSDEQLKNSLKNRYIFQDSDIFTHGRDYFQIAQLAYNSKEFKPYPILTLLALAIEHFFKSLDTENKTQRSNHPNNDEPFLILPTYRQIQTNNKNGHDLYSLFDYFSKKDSELYQYINNQYSNQFSRDPRTLLERNRKLFEHTRYAYENAENHNHLTDLQELYKLTEFLYQTIEDLFKQNY</sequence>
<dbReference type="Proteomes" id="UP001160116">
    <property type="component" value="Unassembled WGS sequence"/>
</dbReference>
<dbReference type="AlphaFoldDB" id="A0AA42MCR1"/>
<organism evidence="1 2">
    <name type="scientific">Acinetobacter johnsonii</name>
    <dbReference type="NCBI Taxonomy" id="40214"/>
    <lineage>
        <taxon>Bacteria</taxon>
        <taxon>Pseudomonadati</taxon>
        <taxon>Pseudomonadota</taxon>
        <taxon>Gammaproteobacteria</taxon>
        <taxon>Moraxellales</taxon>
        <taxon>Moraxellaceae</taxon>
        <taxon>Acinetobacter</taxon>
    </lineage>
</organism>
<name>A0AA42MCR1_ACIJO</name>
<evidence type="ECO:0008006" key="3">
    <source>
        <dbReference type="Google" id="ProtNLM"/>
    </source>
</evidence>
<comment type="caution">
    <text evidence="1">The sequence shown here is derived from an EMBL/GenBank/DDBJ whole genome shotgun (WGS) entry which is preliminary data.</text>
</comment>
<protein>
    <recommendedName>
        <fullName evidence="3">HEPN domain-containing protein</fullName>
    </recommendedName>
</protein>
<evidence type="ECO:0000313" key="2">
    <source>
        <dbReference type="Proteomes" id="UP001160116"/>
    </source>
</evidence>
<proteinExistence type="predicted"/>
<reference evidence="1" key="1">
    <citation type="submission" date="2022-09" db="EMBL/GenBank/DDBJ databases">
        <title>Intensive care unit water sources are persistently colonized with multi-drug resistant bacteria and are the site of extensive horizontal gene transfer of antibiotic resistance genes.</title>
        <authorList>
            <person name="Diorio-Toth L."/>
        </authorList>
    </citation>
    <scope>NUCLEOTIDE SEQUENCE</scope>
    <source>
        <strain evidence="1">GD03885</strain>
    </source>
</reference>